<comment type="similarity">
    <text evidence="1">Belongs to the histidine acid phosphatase family.</text>
</comment>
<reference evidence="5" key="1">
    <citation type="submission" date="2009-08" db="EMBL/GenBank/DDBJ databases">
        <title>Annotation of Salpingoeca rosetta.</title>
        <authorList>
            <consortium name="The Broad Institute Genome Sequencing Platform"/>
            <person name="Russ C."/>
            <person name="Cuomo C."/>
            <person name="Burger G."/>
            <person name="Gray M.W."/>
            <person name="Holland P.W.H."/>
            <person name="King N."/>
            <person name="Lang F.B.F."/>
            <person name="Roger A.J."/>
            <person name="Ruiz-Trillo I."/>
            <person name="Young S.K."/>
            <person name="Zeng Q."/>
            <person name="Gargeya S."/>
            <person name="Alvarado L."/>
            <person name="Berlin A."/>
            <person name="Chapman S.B."/>
            <person name="Chen Z."/>
            <person name="Freedman E."/>
            <person name="Gellesch M."/>
            <person name="Goldberg J."/>
            <person name="Griggs A."/>
            <person name="Gujja S."/>
            <person name="Heilman E."/>
            <person name="Heiman D."/>
            <person name="Howarth C."/>
            <person name="Mehta T."/>
            <person name="Neiman D."/>
            <person name="Pearson M."/>
            <person name="Roberts A."/>
            <person name="Saif S."/>
            <person name="Shea T."/>
            <person name="Shenoy N."/>
            <person name="Sisk P."/>
            <person name="Stolte C."/>
            <person name="Sykes S."/>
            <person name="White J."/>
            <person name="Yandava C."/>
            <person name="Haas B."/>
            <person name="Nusbaum C."/>
            <person name="Birren B."/>
        </authorList>
    </citation>
    <scope>NUCLEOTIDE SEQUENCE [LARGE SCALE GENOMIC DNA]</scope>
    <source>
        <strain evidence="5">ATCC 50818</strain>
    </source>
</reference>
<feature type="chain" id="PRO_5003291208" description="Lysophosphatidic acid phosphatase type 6" evidence="4">
    <location>
        <begin position="24"/>
        <end position="460"/>
    </location>
</feature>
<gene>
    <name evidence="5" type="ORF">PTSG_09668</name>
</gene>
<dbReference type="FunCoup" id="F2ULN2">
    <property type="interactions" value="432"/>
</dbReference>
<evidence type="ECO:0008006" key="7">
    <source>
        <dbReference type="Google" id="ProtNLM"/>
    </source>
</evidence>
<dbReference type="GO" id="GO:0016791">
    <property type="term" value="F:phosphatase activity"/>
    <property type="evidence" value="ECO:0007669"/>
    <property type="project" value="TreeGrafter"/>
</dbReference>
<feature type="region of interest" description="Disordered" evidence="3">
    <location>
        <begin position="29"/>
        <end position="60"/>
    </location>
</feature>
<evidence type="ECO:0000313" key="5">
    <source>
        <dbReference type="EMBL" id="EGD78031.1"/>
    </source>
</evidence>
<dbReference type="RefSeq" id="XP_004990093.1">
    <property type="nucleotide sequence ID" value="XM_004990036.1"/>
</dbReference>
<dbReference type="EMBL" id="GL832980">
    <property type="protein sequence ID" value="EGD78031.1"/>
    <property type="molecule type" value="Genomic_DNA"/>
</dbReference>
<dbReference type="STRING" id="946362.F2ULN2"/>
<dbReference type="InterPro" id="IPR029033">
    <property type="entry name" value="His_PPase_superfam"/>
</dbReference>
<evidence type="ECO:0000256" key="3">
    <source>
        <dbReference type="SAM" id="MobiDB-lite"/>
    </source>
</evidence>
<evidence type="ECO:0000313" key="6">
    <source>
        <dbReference type="Proteomes" id="UP000007799"/>
    </source>
</evidence>
<dbReference type="Proteomes" id="UP000007799">
    <property type="component" value="Unassembled WGS sequence"/>
</dbReference>
<keyword evidence="2" id="KW-0378">Hydrolase</keyword>
<name>F2ULN2_SALR5</name>
<dbReference type="eggNOG" id="KOG3720">
    <property type="taxonomic scope" value="Eukaryota"/>
</dbReference>
<dbReference type="SUPFAM" id="SSF53254">
    <property type="entry name" value="Phosphoglycerate mutase-like"/>
    <property type="match status" value="1"/>
</dbReference>
<feature type="compositionally biased region" description="Low complexity" evidence="3">
    <location>
        <begin position="29"/>
        <end position="55"/>
    </location>
</feature>
<dbReference type="OMA" id="SWPPFTS"/>
<accession>F2ULN2</accession>
<proteinExistence type="inferred from homology"/>
<dbReference type="PANTHER" id="PTHR11567">
    <property type="entry name" value="ACID PHOSPHATASE-RELATED"/>
    <property type="match status" value="1"/>
</dbReference>
<dbReference type="CDD" id="cd07061">
    <property type="entry name" value="HP_HAP_like"/>
    <property type="match status" value="1"/>
</dbReference>
<dbReference type="AlphaFoldDB" id="F2ULN2"/>
<evidence type="ECO:0000256" key="4">
    <source>
        <dbReference type="SAM" id="SignalP"/>
    </source>
</evidence>
<dbReference type="KEGG" id="sre:PTSG_09668"/>
<keyword evidence="4" id="KW-0732">Signal</keyword>
<protein>
    <recommendedName>
        <fullName evidence="7">Lysophosphatidic acid phosphatase type 6</fullName>
    </recommendedName>
</protein>
<evidence type="ECO:0000256" key="1">
    <source>
        <dbReference type="ARBA" id="ARBA00005375"/>
    </source>
</evidence>
<dbReference type="InterPro" id="IPR050645">
    <property type="entry name" value="Histidine_acid_phosphatase"/>
</dbReference>
<dbReference type="PANTHER" id="PTHR11567:SF110">
    <property type="entry name" value="2-PHOSPHOXYLOSE PHOSPHATASE 1"/>
    <property type="match status" value="1"/>
</dbReference>
<dbReference type="InterPro" id="IPR000560">
    <property type="entry name" value="His_Pase_clade-2"/>
</dbReference>
<feature type="signal peptide" evidence="4">
    <location>
        <begin position="1"/>
        <end position="23"/>
    </location>
</feature>
<keyword evidence="6" id="KW-1185">Reference proteome</keyword>
<dbReference type="Gene3D" id="3.40.50.1240">
    <property type="entry name" value="Phosphoglycerate mutase-like"/>
    <property type="match status" value="1"/>
</dbReference>
<dbReference type="OrthoDB" id="10257284at2759"/>
<dbReference type="GeneID" id="16070644"/>
<organism evidence="6">
    <name type="scientific">Salpingoeca rosetta (strain ATCC 50818 / BSB-021)</name>
    <dbReference type="NCBI Taxonomy" id="946362"/>
    <lineage>
        <taxon>Eukaryota</taxon>
        <taxon>Choanoflagellata</taxon>
        <taxon>Craspedida</taxon>
        <taxon>Salpingoecidae</taxon>
        <taxon>Salpingoeca</taxon>
    </lineage>
</organism>
<dbReference type="Pfam" id="PF00328">
    <property type="entry name" value="His_Phos_2"/>
    <property type="match status" value="1"/>
</dbReference>
<dbReference type="InParanoid" id="F2ULN2"/>
<evidence type="ECO:0000256" key="2">
    <source>
        <dbReference type="ARBA" id="ARBA00022801"/>
    </source>
</evidence>
<sequence length="460" mass="51197">MMWWRRVVGTVTVLGTSVPLAAAAAAVTTTASDDSDGAGSQGSQGSRGSRGGQVVDQDKSTVHLEDGRALRLVQVQAYFRHGARTPIHAIPGEVDEEHWDERLCAALPDIERPLRITGPDNQPRPICAANMRQKQTRLPGGCHIGCLTLLGRHEAFTLGQRLREQYMDAFHFLPSMYQPQDVAVRSTNFDRTIETARLVISGLYGTKGMHAHVTTIPVEEEFLTPNTRACPRLRELFVEARKNREADRHSAAKQLKQRLASLLRVDGKEVHFVGIRDALVARHAHSKEVPAFLDGSVRKAVDQYAVDDVVSLFKYHQKESLTLSCGLLLKNMLSHFKSAQDPTQAQPRMRMFSCHDTTLLPMLLCFGIFDGKWPPFAADICIELYRDENSVDDHYVRVLYCGEPQRLPLATDHYCSYKTFEGALNSLVPDDFKEACKVARKRDDPATAAAASQSSDSFKA</sequence>